<sequence>MVFHYMEKDMMKKIITSMMHPRLEYAAVNIRKLERIQKIAKKMVPELKDLTFKKRLKEMELPTL</sequence>
<accession>A0A5B7J3H4</accession>
<name>A0A5B7J3H4_PORTR</name>
<comment type="caution">
    <text evidence="1">The sequence shown here is derived from an EMBL/GenBank/DDBJ whole genome shotgun (WGS) entry which is preliminary data.</text>
</comment>
<evidence type="ECO:0000313" key="1">
    <source>
        <dbReference type="EMBL" id="MPC87034.1"/>
    </source>
</evidence>
<evidence type="ECO:0000313" key="2">
    <source>
        <dbReference type="Proteomes" id="UP000324222"/>
    </source>
</evidence>
<gene>
    <name evidence="1" type="ORF">E2C01_081883</name>
</gene>
<organism evidence="1 2">
    <name type="scientific">Portunus trituberculatus</name>
    <name type="common">Swimming crab</name>
    <name type="synonym">Neptunus trituberculatus</name>
    <dbReference type="NCBI Taxonomy" id="210409"/>
    <lineage>
        <taxon>Eukaryota</taxon>
        <taxon>Metazoa</taxon>
        <taxon>Ecdysozoa</taxon>
        <taxon>Arthropoda</taxon>
        <taxon>Crustacea</taxon>
        <taxon>Multicrustacea</taxon>
        <taxon>Malacostraca</taxon>
        <taxon>Eumalacostraca</taxon>
        <taxon>Eucarida</taxon>
        <taxon>Decapoda</taxon>
        <taxon>Pleocyemata</taxon>
        <taxon>Brachyura</taxon>
        <taxon>Eubrachyura</taxon>
        <taxon>Portunoidea</taxon>
        <taxon>Portunidae</taxon>
        <taxon>Portuninae</taxon>
        <taxon>Portunus</taxon>
    </lineage>
</organism>
<dbReference type="AlphaFoldDB" id="A0A5B7J3H4"/>
<keyword evidence="2" id="KW-1185">Reference proteome</keyword>
<proteinExistence type="predicted"/>
<dbReference type="EMBL" id="VSRR010073337">
    <property type="protein sequence ID" value="MPC87034.1"/>
    <property type="molecule type" value="Genomic_DNA"/>
</dbReference>
<protein>
    <submittedName>
        <fullName evidence="1">Uncharacterized protein</fullName>
    </submittedName>
</protein>
<dbReference type="Proteomes" id="UP000324222">
    <property type="component" value="Unassembled WGS sequence"/>
</dbReference>
<reference evidence="1 2" key="1">
    <citation type="submission" date="2019-05" db="EMBL/GenBank/DDBJ databases">
        <title>Another draft genome of Portunus trituberculatus and its Hox gene families provides insights of decapod evolution.</title>
        <authorList>
            <person name="Jeong J.-H."/>
            <person name="Song I."/>
            <person name="Kim S."/>
            <person name="Choi T."/>
            <person name="Kim D."/>
            <person name="Ryu S."/>
            <person name="Kim W."/>
        </authorList>
    </citation>
    <scope>NUCLEOTIDE SEQUENCE [LARGE SCALE GENOMIC DNA]</scope>
    <source>
        <tissue evidence="1">Muscle</tissue>
    </source>
</reference>